<accession>N0BDR5</accession>
<dbReference type="GeneID" id="15393438"/>
<feature type="transmembrane region" description="Helical" evidence="5">
    <location>
        <begin position="189"/>
        <end position="206"/>
    </location>
</feature>
<dbReference type="GO" id="GO:0009060">
    <property type="term" value="P:aerobic respiration"/>
    <property type="evidence" value="ECO:0007669"/>
    <property type="project" value="TreeGrafter"/>
</dbReference>
<dbReference type="OrthoDB" id="15253at2157"/>
<dbReference type="HAMAP" id="MF_01350">
    <property type="entry name" value="NDH1_NuoH"/>
    <property type="match status" value="1"/>
</dbReference>
<dbReference type="eggNOG" id="arCOG01546">
    <property type="taxonomic scope" value="Archaea"/>
</dbReference>
<evidence type="ECO:0000256" key="3">
    <source>
        <dbReference type="ARBA" id="ARBA00022989"/>
    </source>
</evidence>
<organism evidence="6 7">
    <name type="scientific">Archaeoglobus sulfaticallidus PM70-1</name>
    <dbReference type="NCBI Taxonomy" id="387631"/>
    <lineage>
        <taxon>Archaea</taxon>
        <taxon>Methanobacteriati</taxon>
        <taxon>Methanobacteriota</taxon>
        <taxon>Archaeoglobi</taxon>
        <taxon>Archaeoglobales</taxon>
        <taxon>Archaeoglobaceae</taxon>
        <taxon>Archaeoglobus</taxon>
    </lineage>
</organism>
<reference evidence="6 7" key="1">
    <citation type="journal article" date="2013" name="Genome Announc.">
        <title>Complete Genome Sequence of the Thermophilic and Facultatively Chemolithoautotrophic Sulfate Reducer Archaeoglobus sulfaticallidus Strain PM70-1T.</title>
        <authorList>
            <person name="Stokke R."/>
            <person name="Hocking W.P."/>
            <person name="Steinsbu B.O."/>
            <person name="Steen I.H."/>
        </authorList>
    </citation>
    <scope>NUCLEOTIDE SEQUENCE [LARGE SCALE GENOMIC DNA]</scope>
    <source>
        <strain evidence="6">PM70-1</strain>
    </source>
</reference>
<dbReference type="Proteomes" id="UP000013307">
    <property type="component" value="Chromosome"/>
</dbReference>
<feature type="transmembrane region" description="Helical" evidence="5">
    <location>
        <begin position="150"/>
        <end position="169"/>
    </location>
</feature>
<dbReference type="GO" id="GO:0016020">
    <property type="term" value="C:membrane"/>
    <property type="evidence" value="ECO:0007669"/>
    <property type="project" value="UniProtKB-SubCell"/>
</dbReference>
<keyword evidence="7" id="KW-1185">Reference proteome</keyword>
<sequence length="324" mass="35525">MNSALYLLENPLIRGLAGALIVVGMISVSVLILIWAERKIIARLQHRYGPNRAGKFGILQTIADGLKLFLKEDITPAGVDRITYSLAPVLCFALAMIPFIAIPVGRNYIVADLNAGILFILAVASLSVIPVMMAGWSANNKYNLLGGLRGAALMISYEIPAGLAIIGILVQSGSLRLADIVEAQRDGWFILPQFLGFAAFLISAFMESARPPFDLLEAESEIVQGWTTEYGGVKFALLMFGEYTHSVLSAMLIAILYLGGWLGPFDSSLWLIIKALLVMIFLMWVRASVARIRIDQMLNFGWKVLIPIALLNIVIAGIVRLHYY</sequence>
<dbReference type="STRING" id="387631.Asulf_01803"/>
<dbReference type="HOGENOM" id="CLU_015134_0_1_2"/>
<dbReference type="InterPro" id="IPR001694">
    <property type="entry name" value="NADH_UbQ_OxRdtase_su1/FPO"/>
</dbReference>
<name>N0BDR5_9EURY</name>
<keyword evidence="3 5" id="KW-1133">Transmembrane helix</keyword>
<feature type="transmembrane region" description="Helical" evidence="5">
    <location>
        <begin position="12"/>
        <end position="36"/>
    </location>
</feature>
<feature type="transmembrane region" description="Helical" evidence="5">
    <location>
        <begin position="243"/>
        <end position="263"/>
    </location>
</feature>
<dbReference type="Pfam" id="PF00146">
    <property type="entry name" value="NADHdh"/>
    <property type="match status" value="1"/>
</dbReference>
<dbReference type="PANTHER" id="PTHR11432:SF3">
    <property type="entry name" value="NADH-UBIQUINONE OXIDOREDUCTASE CHAIN 1"/>
    <property type="match status" value="1"/>
</dbReference>
<evidence type="ECO:0000256" key="4">
    <source>
        <dbReference type="ARBA" id="ARBA00023136"/>
    </source>
</evidence>
<evidence type="ECO:0000256" key="1">
    <source>
        <dbReference type="ARBA" id="ARBA00004141"/>
    </source>
</evidence>
<dbReference type="GO" id="GO:0003954">
    <property type="term" value="F:NADH dehydrogenase activity"/>
    <property type="evidence" value="ECO:0007669"/>
    <property type="project" value="TreeGrafter"/>
</dbReference>
<protein>
    <submittedName>
        <fullName evidence="6">NADH:ubiquinone oxidoreductase subunit 1 (Chain H)</fullName>
    </submittedName>
</protein>
<dbReference type="EMBL" id="CP005290">
    <property type="protein sequence ID" value="AGK61774.1"/>
    <property type="molecule type" value="Genomic_DNA"/>
</dbReference>
<dbReference type="InterPro" id="IPR018086">
    <property type="entry name" value="NADH_UbQ_OxRdtase_su1_CS"/>
</dbReference>
<dbReference type="AlphaFoldDB" id="N0BDR5"/>
<keyword evidence="6" id="KW-0830">Ubiquinone</keyword>
<proteinExistence type="inferred from homology"/>
<keyword evidence="2 5" id="KW-0812">Transmembrane</keyword>
<dbReference type="KEGG" id="ast:Asulf_01803"/>
<evidence type="ECO:0000256" key="5">
    <source>
        <dbReference type="SAM" id="Phobius"/>
    </source>
</evidence>
<evidence type="ECO:0000313" key="6">
    <source>
        <dbReference type="EMBL" id="AGK61774.1"/>
    </source>
</evidence>
<dbReference type="NCBIfam" id="NF004741">
    <property type="entry name" value="PRK06076.1-2"/>
    <property type="match status" value="1"/>
</dbReference>
<evidence type="ECO:0000313" key="7">
    <source>
        <dbReference type="Proteomes" id="UP000013307"/>
    </source>
</evidence>
<dbReference type="PROSITE" id="PS00667">
    <property type="entry name" value="COMPLEX1_ND1_1"/>
    <property type="match status" value="1"/>
</dbReference>
<feature type="transmembrane region" description="Helical" evidence="5">
    <location>
        <begin position="116"/>
        <end position="138"/>
    </location>
</feature>
<feature type="transmembrane region" description="Helical" evidence="5">
    <location>
        <begin position="84"/>
        <end position="104"/>
    </location>
</feature>
<gene>
    <name evidence="6" type="ORF">Asulf_01803</name>
</gene>
<feature type="transmembrane region" description="Helical" evidence="5">
    <location>
        <begin position="301"/>
        <end position="323"/>
    </location>
</feature>
<dbReference type="PANTHER" id="PTHR11432">
    <property type="entry name" value="NADH DEHYDROGENASE SUBUNIT 1"/>
    <property type="match status" value="1"/>
</dbReference>
<dbReference type="RefSeq" id="WP_015591372.1">
    <property type="nucleotide sequence ID" value="NC_021169.1"/>
</dbReference>
<comment type="subcellular location">
    <subcellularLocation>
        <location evidence="1">Membrane</location>
        <topology evidence="1">Multi-pass membrane protein</topology>
    </subcellularLocation>
</comment>
<keyword evidence="4 5" id="KW-0472">Membrane</keyword>
<evidence type="ECO:0000256" key="2">
    <source>
        <dbReference type="ARBA" id="ARBA00022692"/>
    </source>
</evidence>
<feature type="transmembrane region" description="Helical" evidence="5">
    <location>
        <begin position="269"/>
        <end position="289"/>
    </location>
</feature>